<comment type="caution">
    <text evidence="1">The sequence shown here is derived from an EMBL/GenBank/DDBJ whole genome shotgun (WGS) entry which is preliminary data.</text>
</comment>
<keyword evidence="2" id="KW-1185">Reference proteome</keyword>
<protein>
    <submittedName>
        <fullName evidence="1">Uncharacterized protein</fullName>
    </submittedName>
</protein>
<dbReference type="STRING" id="1427518.XSR1_150071"/>
<evidence type="ECO:0000313" key="2">
    <source>
        <dbReference type="Proteomes" id="UP000019202"/>
    </source>
</evidence>
<name>W1ITA6_9GAMM</name>
<evidence type="ECO:0000313" key="1">
    <source>
        <dbReference type="EMBL" id="CDL81727.1"/>
    </source>
</evidence>
<dbReference type="EMBL" id="CBXF010000057">
    <property type="protein sequence ID" value="CDL81727.1"/>
    <property type="molecule type" value="Genomic_DNA"/>
</dbReference>
<sequence>MRYFTSMKIKRSLFIEKIKIKKTLFMKSIDYKFTLINVFPQPCPQS</sequence>
<reference evidence="1" key="1">
    <citation type="submission" date="2013-11" db="EMBL/GenBank/DDBJ databases">
        <title>Draft genome sequence and annotation of the entomopathogenic bacteria, Xenorhabdus cabanillasi strain JM26 and Xenorhabdus szentirmai strain DSM 16338.</title>
        <authorList>
            <person name="Gualtieri M."/>
            <person name="Ogier J.C."/>
            <person name="Pages S."/>
            <person name="Givaudan A."/>
            <person name="Gaudriault S."/>
        </authorList>
    </citation>
    <scope>NUCLEOTIDE SEQUENCE [LARGE SCALE GENOMIC DNA]</scope>
    <source>
        <strain evidence="1">DSM 16338</strain>
    </source>
</reference>
<dbReference type="Proteomes" id="UP000019202">
    <property type="component" value="Unassembled WGS sequence"/>
</dbReference>
<organism evidence="1 2">
    <name type="scientific">Xenorhabdus szentirmaii DSM 16338</name>
    <dbReference type="NCBI Taxonomy" id="1427518"/>
    <lineage>
        <taxon>Bacteria</taxon>
        <taxon>Pseudomonadati</taxon>
        <taxon>Pseudomonadota</taxon>
        <taxon>Gammaproteobacteria</taxon>
        <taxon>Enterobacterales</taxon>
        <taxon>Morganellaceae</taxon>
        <taxon>Xenorhabdus</taxon>
    </lineage>
</organism>
<proteinExistence type="predicted"/>
<gene>
    <name evidence="1" type="ORF">XSR1_150071</name>
</gene>
<dbReference type="AlphaFoldDB" id="W1ITA6"/>
<accession>W1ITA6</accession>